<feature type="domain" description="RING-type" evidence="7">
    <location>
        <begin position="3041"/>
        <end position="3082"/>
    </location>
</feature>
<dbReference type="InterPro" id="IPR011016">
    <property type="entry name" value="Znf_RING-CH"/>
</dbReference>
<feature type="compositionally biased region" description="Polar residues" evidence="5">
    <location>
        <begin position="2006"/>
        <end position="2015"/>
    </location>
</feature>
<dbReference type="InterPro" id="IPR001841">
    <property type="entry name" value="Znf_RING"/>
</dbReference>
<feature type="compositionally biased region" description="Low complexity" evidence="5">
    <location>
        <begin position="24"/>
        <end position="62"/>
    </location>
</feature>
<feature type="region of interest" description="Disordered" evidence="5">
    <location>
        <begin position="24"/>
        <end position="67"/>
    </location>
</feature>
<evidence type="ECO:0000256" key="1">
    <source>
        <dbReference type="ARBA" id="ARBA00022723"/>
    </source>
</evidence>
<evidence type="ECO:0000313" key="9">
    <source>
        <dbReference type="Proteomes" id="UP000626109"/>
    </source>
</evidence>
<dbReference type="PANTHER" id="PTHR45931:SF3">
    <property type="entry name" value="RING ZINC FINGER-CONTAINING PROTEIN"/>
    <property type="match status" value="1"/>
</dbReference>
<dbReference type="Gene3D" id="3.30.40.10">
    <property type="entry name" value="Zinc/RING finger domain, C3HC4 (zinc finger)"/>
    <property type="match status" value="1"/>
</dbReference>
<dbReference type="SMART" id="SM00184">
    <property type="entry name" value="RING"/>
    <property type="match status" value="1"/>
</dbReference>
<dbReference type="PANTHER" id="PTHR45931">
    <property type="entry name" value="SI:CH211-59O9.10"/>
    <property type="match status" value="1"/>
</dbReference>
<evidence type="ECO:0000256" key="5">
    <source>
        <dbReference type="SAM" id="MobiDB-lite"/>
    </source>
</evidence>
<evidence type="ECO:0000313" key="8">
    <source>
        <dbReference type="EMBL" id="CAE8692961.1"/>
    </source>
</evidence>
<feature type="region of interest" description="Disordered" evidence="5">
    <location>
        <begin position="2561"/>
        <end position="2587"/>
    </location>
</feature>
<keyword evidence="2 4" id="KW-0863">Zinc-finger</keyword>
<feature type="transmembrane region" description="Helical" evidence="6">
    <location>
        <begin position="2862"/>
        <end position="2885"/>
    </location>
</feature>
<accession>A0A813K8U3</accession>
<dbReference type="Proteomes" id="UP000626109">
    <property type="component" value="Unassembled WGS sequence"/>
</dbReference>
<feature type="region of interest" description="Disordered" evidence="5">
    <location>
        <begin position="2454"/>
        <end position="2473"/>
    </location>
</feature>
<keyword evidence="6" id="KW-0812">Transmembrane</keyword>
<dbReference type="SMART" id="SM00744">
    <property type="entry name" value="RINGv"/>
    <property type="match status" value="1"/>
</dbReference>
<feature type="transmembrane region" description="Helical" evidence="6">
    <location>
        <begin position="2897"/>
        <end position="2913"/>
    </location>
</feature>
<feature type="region of interest" description="Disordered" evidence="5">
    <location>
        <begin position="1297"/>
        <end position="1317"/>
    </location>
</feature>
<evidence type="ECO:0000256" key="3">
    <source>
        <dbReference type="ARBA" id="ARBA00022833"/>
    </source>
</evidence>
<organism evidence="8 9">
    <name type="scientific">Polarella glacialis</name>
    <name type="common">Dinoflagellate</name>
    <dbReference type="NCBI Taxonomy" id="89957"/>
    <lineage>
        <taxon>Eukaryota</taxon>
        <taxon>Sar</taxon>
        <taxon>Alveolata</taxon>
        <taxon>Dinophyceae</taxon>
        <taxon>Suessiales</taxon>
        <taxon>Suessiaceae</taxon>
        <taxon>Polarella</taxon>
    </lineage>
</organism>
<feature type="transmembrane region" description="Helical" evidence="6">
    <location>
        <begin position="2933"/>
        <end position="2954"/>
    </location>
</feature>
<evidence type="ECO:0000256" key="6">
    <source>
        <dbReference type="SAM" id="Phobius"/>
    </source>
</evidence>
<keyword evidence="6" id="KW-1133">Transmembrane helix</keyword>
<feature type="region of interest" description="Disordered" evidence="5">
    <location>
        <begin position="1989"/>
        <end position="2060"/>
    </location>
</feature>
<dbReference type="Pfam" id="PF13639">
    <property type="entry name" value="zf-RING_2"/>
    <property type="match status" value="1"/>
</dbReference>
<evidence type="ECO:0000256" key="4">
    <source>
        <dbReference type="PROSITE-ProRule" id="PRU00175"/>
    </source>
</evidence>
<feature type="compositionally biased region" description="Polar residues" evidence="5">
    <location>
        <begin position="1304"/>
        <end position="1317"/>
    </location>
</feature>
<keyword evidence="3" id="KW-0862">Zinc</keyword>
<reference evidence="8" key="1">
    <citation type="submission" date="2021-02" db="EMBL/GenBank/DDBJ databases">
        <authorList>
            <person name="Dougan E. K."/>
            <person name="Rhodes N."/>
            <person name="Thang M."/>
            <person name="Chan C."/>
        </authorList>
    </citation>
    <scope>NUCLEOTIDE SEQUENCE</scope>
</reference>
<feature type="compositionally biased region" description="Low complexity" evidence="5">
    <location>
        <begin position="779"/>
        <end position="802"/>
    </location>
</feature>
<dbReference type="InterPro" id="IPR013083">
    <property type="entry name" value="Znf_RING/FYVE/PHD"/>
</dbReference>
<dbReference type="EMBL" id="CAJNNW010027746">
    <property type="protein sequence ID" value="CAE8692961.1"/>
    <property type="molecule type" value="Genomic_DNA"/>
</dbReference>
<feature type="region of interest" description="Disordered" evidence="5">
    <location>
        <begin position="2493"/>
        <end position="2512"/>
    </location>
</feature>
<feature type="region of interest" description="Disordered" evidence="5">
    <location>
        <begin position="174"/>
        <end position="207"/>
    </location>
</feature>
<feature type="transmembrane region" description="Helical" evidence="6">
    <location>
        <begin position="2966"/>
        <end position="2996"/>
    </location>
</feature>
<dbReference type="GO" id="GO:0006511">
    <property type="term" value="P:ubiquitin-dependent protein catabolic process"/>
    <property type="evidence" value="ECO:0007669"/>
    <property type="project" value="TreeGrafter"/>
</dbReference>
<dbReference type="PROSITE" id="PS50089">
    <property type="entry name" value="ZF_RING_2"/>
    <property type="match status" value="1"/>
</dbReference>
<dbReference type="GO" id="GO:0008270">
    <property type="term" value="F:zinc ion binding"/>
    <property type="evidence" value="ECO:0007669"/>
    <property type="project" value="UniProtKB-KW"/>
</dbReference>
<sequence>MVTAEASSFLVAKGWDADLFNIPIASNSSSSSNPTTAITTAADHQQQQQQQPLQPQQQPQEQTRPGFGRKIDSVRTIASMISHFASSSKDAASKMLSMVVKRLDALYPGLQHEFSNKSAKESVLLLDLGKLRQDAMEQGFQSIAIKDLDFLVSKHGQMTRQTLNANGYRVGKRAWSSMSPQDEDPHTPSAKKTRRLSEFTSRGGRPRKLDDQALIDLTRDILQKYAKPGSKPAVVTVSSTRYASAGGRTSANDKSIVPSFSLLAAPGSIWADNPDLQKEICLPSFRRLLQQSFAEFRPGHRRTDICTHCECFWKELIPNFRRDWKKAQHDLKGIYPDYFREYPEQFADVVAEAAAAWEFVASHSIKNKLARRAALSQGDQLQLYTFTEAPAQVLLEGHKNLLTAYAWHMLAARRQQAVCKKLMSPTGLLLGDTLVIFDWREKIRLPVGPDESGAMWHAQQKLAISCWGCVVIRHSPTSTAEKPELLQTNVLYIPDSGEQTAMAANFVLDQLLSDVDIHKTGVLHIWSDCGPHFRSAENLHHRCINLCKVRRQIVVVNFLAEQHGKNILDGIFGTTGLKKGWLGQYARTHNIFNIPDIVSAFQWGAARSSKLDPGGPSWLIKAVEYGDNKPMTQYFLKVNDFKITRTYCVLFKPMPLGQFLPNMYNRVFSDSAASRAIDGYRVKTSRMDVLTPWKKPYYEGEKDWEKPGPAPGNENALTRKFDSQHQVRAPPGLMPVRSFDEKAAAIREKSAKDLSRVLRKTEALKAARAEPEAAEVADDIAQGASASSDSSGGSSTSESGSSCPISEQPLSCNCSFFYQAEPVGLGACSRRRGRVVQATAVAVVDPVAERSVNKDWTSLLVHAEFVAPPSPPSEVLPKSSASAPAVKATPGGSGLKRPSDLRRPPPQHNLETSRHLVLERAAQFPAAQRPFVYAFDPIDRAPLEGFKRIASTQAALLGDGGDVEVQAYLWVICDPTRPDYGNAVDSRLVNDPLTGVAFEAKGIVKMGNEEVFVEKIQADKLAAWAAKAVTDSGDIRLLGDHRDAAGKRKLDLSSAVAMMRESKIEDFPLQGVRACREYLTAISEGPGNINSYHSEWVRLSGVNEASAVCHTRRTLAETLRLLISFDQVDLSNLAGGEQLVRWIIQIETAFERNLKLPDFSGLDIVTGATTSAEGKALAPKFGEWITERMKSRATIWKSQRLYNEERRSSGWDKGAGKGKAVLAVGPPASTFPVEATSMPAKFSSPAFGVHARDRRHGDPFPLPVPPPHSAPFKAANTGQRQVFEALQSLNALAGPTRKSACAQKHSSPPSASLKPTSVQQWMMDVVAERISRHGEQPADLSKESSLGELLASSGPYSGDVGHLASFDIKKIKVLSRQLRPQEAASLCPPRTAGYYKLFRHVIERDERELEVLRESNYDGLTPYWDPKLKLSRGARVGLYQALRRVGLLTFRRRAKAMAAAAYSPGYFRRLPRPGPRRTCGFRVRAHIPLGPIYEPSGNEGDVGDCFYNFLQENLASWFCTDDWMTSSEWLALGIDVGGVFDDDLGRAVLPGQDERLCPAFLGVCMGWSWALHMAQEIVSHQVSQTENFDKSDQIRDKQVAPLLQPGRPVLGIYVDNVAIIGGVPEDADKRMRAVCERFGQLGIPFAVTHGRSQAHLDTIGLRFDFARRELMHKSRRCWPSRLATLALLRRRKVRGSVLQVWGGHVIHHFSLLLPGMSCLHSFYRFIEFAGDNQKVLWPSVRQEMRLVIGLLFLGEAHLGAPIHENVYLGDSSAYGFSLMVTKWRFIAPDEELGAPLVSPLDHCSLGGLSPLGGHEIAPPPGLDGHHLGDFRPRGSCLYAGVGTRTKYGQQLLQQAERRPKPVQSWRPSRAPRPLVDVPNSIPTIGPEWDKQDRYTLLVAAPWQHTAEHINIKEMRVLLMGVRRCCRDRSALGHKVLLLSDNLVSVLALEKGRSSSYSLNLLCRRAAAYSIGGRIGFRYRHIGTDRNVADAPSRWFDPPGSKHSKRSSGSPFTVGTPSVGPQRRSGGNAPKATPVDRTARTTSRRRAASVKLAESAADEPHGVSPVPDLAFPSQPAQQSLLFGEKKEVVLRLHPYNFYYNFAFFYYKFANIFLFFVYYKFANFPPGCRPGIPGYPIKLFFERLKLWYRVTDNAEAQLGILVAGRLQGAPQKIALRLRLPRPVAAGGGYDIGDEALIRLSQEQVIDPATNTIVQEYIPSGLQFLCQALRAIYGLQDQDRTTVALDSFYEFKRGHLGLAEFAQEFDHRYESAEDEAGLQMNDTGKTYFFLRGSGFGDKIIEDIKLQMRGDMSRYQEIRTLVLKLARANDKDKETLNMYQDQTDFNYKLNLDETNGNYYGSWHDPTTGEIIEYDCGANTSDDMYYGDYDYVYDGEYSDYDGAGYDDDWYGDDGWQDEVYHGDFPLEEWTWPASAPDSSAVSTAETTLLDVDPSYWKGQTKGKGKGFGAKGKGPSGGSASGIGCATCGSRWHSSLDCPLNDPSKGDQGKGKGGKDYHYENSWKGGYGGFRYSSPYNFTAFQEHEDLEAPEHAPTIAFKADGSGTQYYDFDDEKPSSSTRPPPQSTTEPMIDTAGNLGYNDGYGEIDTAPAPMPDVRVNSLSFLVGTCSSAFPTDHEDWSSLYHSVRGVKRHGLLIDPGAASGLIGSDTLKEFRVEILLPLGVDIICRPTKQNVSSISGKPEPALSRVTMPIFPGIKSSTFTADVIGKQGSKCPALLPNPSMRAATMGLLTNFFENGDGMLIVHDNGKRLLYRCLLTESGHYILPTDNVKNNNNVDEKATRKASAFYDAVLHDARQQWTDISAVYLTVDKAAVADRKECRSAKRVVRASMQQVILSVIHAALQRTARCWICAIVSLLLGMGAVLVWSQFIYDDHYEDPCDQPLALMLRLMMVIVIVQILRRDIVQFLLCPGLQSVRVQVLKWTSILAAVAWPVAAGIMLLESRDCSPQLKKGIAVILAYYAAVAIVLVIAPGLLITVMLCLVRRGLLRLPRDPHGAPEGLIDQLPQVPFNAARFNDGSGEDDLSASCAVCLDSFSAENTISQTPCGHVYHTSCLSNWLQVSRSCPLCRTDLVHESASVSV</sequence>
<proteinExistence type="predicted"/>
<keyword evidence="1" id="KW-0479">Metal-binding</keyword>
<name>A0A813K8U3_POLGL</name>
<keyword evidence="6" id="KW-0472">Membrane</keyword>
<gene>
    <name evidence="8" type="ORF">PGLA2088_LOCUS28130</name>
</gene>
<evidence type="ECO:0000259" key="7">
    <source>
        <dbReference type="PROSITE" id="PS50089"/>
    </source>
</evidence>
<dbReference type="GO" id="GO:0005634">
    <property type="term" value="C:nucleus"/>
    <property type="evidence" value="ECO:0007669"/>
    <property type="project" value="TreeGrafter"/>
</dbReference>
<dbReference type="InterPro" id="IPR051834">
    <property type="entry name" value="RING_finger_E3_ligase"/>
</dbReference>
<comment type="caution">
    <text evidence="8">The sequence shown here is derived from an EMBL/GenBank/DDBJ whole genome shotgun (WGS) entry which is preliminary data.</text>
</comment>
<feature type="compositionally biased region" description="Gly residues" evidence="5">
    <location>
        <begin position="2460"/>
        <end position="2473"/>
    </location>
</feature>
<feature type="region of interest" description="Disordered" evidence="5">
    <location>
        <begin position="765"/>
        <end position="804"/>
    </location>
</feature>
<evidence type="ECO:0000256" key="2">
    <source>
        <dbReference type="ARBA" id="ARBA00022771"/>
    </source>
</evidence>
<feature type="compositionally biased region" description="Low complexity" evidence="5">
    <location>
        <begin position="877"/>
        <end position="888"/>
    </location>
</feature>
<dbReference type="GO" id="GO:0061630">
    <property type="term" value="F:ubiquitin protein ligase activity"/>
    <property type="evidence" value="ECO:0007669"/>
    <property type="project" value="TreeGrafter"/>
</dbReference>
<feature type="region of interest" description="Disordered" evidence="5">
    <location>
        <begin position="870"/>
        <end position="909"/>
    </location>
</feature>
<dbReference type="CDD" id="cd16454">
    <property type="entry name" value="RING-H2_PA-TM-RING"/>
    <property type="match status" value="1"/>
</dbReference>
<dbReference type="SUPFAM" id="SSF57850">
    <property type="entry name" value="RING/U-box"/>
    <property type="match status" value="1"/>
</dbReference>
<feature type="compositionally biased region" description="Basic and acidic residues" evidence="5">
    <location>
        <begin position="2498"/>
        <end position="2512"/>
    </location>
</feature>
<protein>
    <recommendedName>
        <fullName evidence="7">RING-type domain-containing protein</fullName>
    </recommendedName>
</protein>